<organism evidence="1 2">
    <name type="scientific">Neophaeococcomyces mojaviensis</name>
    <dbReference type="NCBI Taxonomy" id="3383035"/>
    <lineage>
        <taxon>Eukaryota</taxon>
        <taxon>Fungi</taxon>
        <taxon>Dikarya</taxon>
        <taxon>Ascomycota</taxon>
        <taxon>Pezizomycotina</taxon>
        <taxon>Eurotiomycetes</taxon>
        <taxon>Chaetothyriomycetidae</taxon>
        <taxon>Chaetothyriales</taxon>
        <taxon>Chaetothyriales incertae sedis</taxon>
        <taxon>Neophaeococcomyces</taxon>
    </lineage>
</organism>
<evidence type="ECO:0000313" key="1">
    <source>
        <dbReference type="EMBL" id="KAJ9656012.1"/>
    </source>
</evidence>
<evidence type="ECO:0000313" key="2">
    <source>
        <dbReference type="Proteomes" id="UP001172386"/>
    </source>
</evidence>
<sequence length="559" mass="62517">MPMNRRELQDNFRDHLITAPVPPVLRINKDTNNNIVPQHPLLLFRATRTIDSFRTRRYTAISANIPDPPTFNSREWYDIAIPHLQKDRAYPSPFLSLAQSSKNALRRVESAKSEEVDQKIYLAIFEFNAVKDDAESRFGPNTGPYLVRDMFRNGYSDLPNGYCGTGEWLTYGSIECEPIAVLDSGQAVILAKSLRCLARNDKAAINNIAKCLVAVPERWREAVAFSFVRTYCLRTEYATVGTTEYNRLMSQIYGRGHLEPSTSELVSNQASIEDSGWIFVSRHFTLNAIESDSGNAEEEEEEEESTAEEESPLTEMLDSNPSQDSQPQSSDSESEEPEAEVSTHDYASSKPQSGLALLLNGRRPQRYVISDDEDDWDAIEDDLENSFMAACPSATKKAQHFGYPLFRQQLNQDEALPSIEHNDEESDLDTFTQELLATAFAATPTPNPIPTPSLRDATQTRLLHTSPCDSTRATAVRNTCTSSSPSPSTLIDLTKDAVADDPATPVAETTSSRSKKRPNPDEDENDDEEFIITGSGRRQRIRLPIRSLSVQDQGVVYID</sequence>
<dbReference type="EMBL" id="JAPDRQ010000085">
    <property type="protein sequence ID" value="KAJ9656012.1"/>
    <property type="molecule type" value="Genomic_DNA"/>
</dbReference>
<keyword evidence="2" id="KW-1185">Reference proteome</keyword>
<accession>A0ACC3A6A3</accession>
<dbReference type="Proteomes" id="UP001172386">
    <property type="component" value="Unassembled WGS sequence"/>
</dbReference>
<protein>
    <submittedName>
        <fullName evidence="1">Uncharacterized protein</fullName>
    </submittedName>
</protein>
<gene>
    <name evidence="1" type="ORF">H2198_005265</name>
</gene>
<reference evidence="1" key="1">
    <citation type="submission" date="2022-10" db="EMBL/GenBank/DDBJ databases">
        <title>Culturing micro-colonial fungi from biological soil crusts in the Mojave desert and describing Neophaeococcomyces mojavensis, and introducing the new genera and species Taxawa tesnikishii.</title>
        <authorList>
            <person name="Kurbessoian T."/>
            <person name="Stajich J.E."/>
        </authorList>
    </citation>
    <scope>NUCLEOTIDE SEQUENCE</scope>
    <source>
        <strain evidence="1">JES_112</strain>
    </source>
</reference>
<comment type="caution">
    <text evidence="1">The sequence shown here is derived from an EMBL/GenBank/DDBJ whole genome shotgun (WGS) entry which is preliminary data.</text>
</comment>
<name>A0ACC3A6A3_9EURO</name>
<proteinExistence type="predicted"/>